<dbReference type="EMBL" id="GBXM01055708">
    <property type="protein sequence ID" value="JAH52869.1"/>
    <property type="molecule type" value="Transcribed_RNA"/>
</dbReference>
<accession>A0A0E9TGS9</accession>
<name>A0A0E9TGS9_ANGAN</name>
<protein>
    <submittedName>
        <fullName evidence="2">Uncharacterized protein</fullName>
    </submittedName>
</protein>
<dbReference type="AlphaFoldDB" id="A0A0E9TGS9"/>
<organism evidence="2">
    <name type="scientific">Anguilla anguilla</name>
    <name type="common">European freshwater eel</name>
    <name type="synonym">Muraena anguilla</name>
    <dbReference type="NCBI Taxonomy" id="7936"/>
    <lineage>
        <taxon>Eukaryota</taxon>
        <taxon>Metazoa</taxon>
        <taxon>Chordata</taxon>
        <taxon>Craniata</taxon>
        <taxon>Vertebrata</taxon>
        <taxon>Euteleostomi</taxon>
        <taxon>Actinopterygii</taxon>
        <taxon>Neopterygii</taxon>
        <taxon>Teleostei</taxon>
        <taxon>Anguilliformes</taxon>
        <taxon>Anguillidae</taxon>
        <taxon>Anguilla</taxon>
    </lineage>
</organism>
<feature type="compositionally biased region" description="Basic and acidic residues" evidence="1">
    <location>
        <begin position="1"/>
        <end position="14"/>
    </location>
</feature>
<reference evidence="2" key="1">
    <citation type="submission" date="2014-11" db="EMBL/GenBank/DDBJ databases">
        <authorList>
            <person name="Amaro Gonzalez C."/>
        </authorList>
    </citation>
    <scope>NUCLEOTIDE SEQUENCE</scope>
</reference>
<sequence>MAEHENTDPRKHSAAEAGESINHSDLTPIILRNCDMKQ</sequence>
<evidence type="ECO:0000256" key="1">
    <source>
        <dbReference type="SAM" id="MobiDB-lite"/>
    </source>
</evidence>
<proteinExistence type="predicted"/>
<reference evidence="2" key="2">
    <citation type="journal article" date="2015" name="Fish Shellfish Immunol.">
        <title>Early steps in the European eel (Anguilla anguilla)-Vibrio vulnificus interaction in the gills: Role of the RtxA13 toxin.</title>
        <authorList>
            <person name="Callol A."/>
            <person name="Pajuelo D."/>
            <person name="Ebbesson L."/>
            <person name="Teles M."/>
            <person name="MacKenzie S."/>
            <person name="Amaro C."/>
        </authorList>
    </citation>
    <scope>NUCLEOTIDE SEQUENCE</scope>
</reference>
<feature type="region of interest" description="Disordered" evidence="1">
    <location>
        <begin position="1"/>
        <end position="25"/>
    </location>
</feature>
<evidence type="ECO:0000313" key="2">
    <source>
        <dbReference type="EMBL" id="JAH52869.1"/>
    </source>
</evidence>